<dbReference type="Gene3D" id="1.10.3720.10">
    <property type="entry name" value="MetI-like"/>
    <property type="match status" value="1"/>
</dbReference>
<dbReference type="PROSITE" id="PS50928">
    <property type="entry name" value="ABC_TM1"/>
    <property type="match status" value="1"/>
</dbReference>
<sequence>MLIIFCLPAVVMMLMFFLIPAVKLVVDSFFKYDISNMAGKSFVGLKNFLAVFTSPKFVLCVANTVKYVVIAVTIEFILGLLLALMLNVGFKGSQIMRTLMLTPLMMAPLVAGLVWKYLLSDQFGIINWGLYKLGIINNVHSIMWLSNPKISLYSCIIADTWLCTPFMMLVLLAGLQGIDPTYYEAARIDGAGTLKLFYHITLPLLKPNIVIAIIIRVMDALRSFDTIWAMTQGGPNFSSEVISTYIYKANVRFGQVGEASAMAVIFMLALLVLASIFIKKVWNPNED</sequence>
<dbReference type="InterPro" id="IPR051393">
    <property type="entry name" value="ABC_transporter_permease"/>
</dbReference>
<name>A0A374P1J2_9FIRM</name>
<feature type="transmembrane region" description="Helical" evidence="7">
    <location>
        <begin position="196"/>
        <end position="218"/>
    </location>
</feature>
<dbReference type="PANTHER" id="PTHR30193:SF37">
    <property type="entry name" value="INNER MEMBRANE ABC TRANSPORTER PERMEASE PROTEIN YCJO"/>
    <property type="match status" value="1"/>
</dbReference>
<dbReference type="InterPro" id="IPR035906">
    <property type="entry name" value="MetI-like_sf"/>
</dbReference>
<gene>
    <name evidence="9" type="ORF">DXD79_28235</name>
</gene>
<feature type="transmembrane region" description="Helical" evidence="7">
    <location>
        <begin position="7"/>
        <end position="26"/>
    </location>
</feature>
<dbReference type="Proteomes" id="UP000263014">
    <property type="component" value="Unassembled WGS sequence"/>
</dbReference>
<evidence type="ECO:0000313" key="9">
    <source>
        <dbReference type="EMBL" id="RGI97328.1"/>
    </source>
</evidence>
<evidence type="ECO:0000256" key="2">
    <source>
        <dbReference type="ARBA" id="ARBA00022448"/>
    </source>
</evidence>
<feature type="transmembrane region" description="Helical" evidence="7">
    <location>
        <begin position="67"/>
        <end position="86"/>
    </location>
</feature>
<feature type="transmembrane region" description="Helical" evidence="7">
    <location>
        <begin position="150"/>
        <end position="175"/>
    </location>
</feature>
<feature type="domain" description="ABC transmembrane type-1" evidence="8">
    <location>
        <begin position="61"/>
        <end position="277"/>
    </location>
</feature>
<evidence type="ECO:0000256" key="6">
    <source>
        <dbReference type="ARBA" id="ARBA00023136"/>
    </source>
</evidence>
<organism evidence="9 10">
    <name type="scientific">Hungatella hathewayi</name>
    <dbReference type="NCBI Taxonomy" id="154046"/>
    <lineage>
        <taxon>Bacteria</taxon>
        <taxon>Bacillati</taxon>
        <taxon>Bacillota</taxon>
        <taxon>Clostridia</taxon>
        <taxon>Lachnospirales</taxon>
        <taxon>Lachnospiraceae</taxon>
        <taxon>Hungatella</taxon>
    </lineage>
</organism>
<dbReference type="CDD" id="cd06261">
    <property type="entry name" value="TM_PBP2"/>
    <property type="match status" value="1"/>
</dbReference>
<proteinExistence type="inferred from homology"/>
<comment type="caution">
    <text evidence="9">The sequence shown here is derived from an EMBL/GenBank/DDBJ whole genome shotgun (WGS) entry which is preliminary data.</text>
</comment>
<dbReference type="AlphaFoldDB" id="A0A374P1J2"/>
<evidence type="ECO:0000259" key="8">
    <source>
        <dbReference type="PROSITE" id="PS50928"/>
    </source>
</evidence>
<evidence type="ECO:0000256" key="1">
    <source>
        <dbReference type="ARBA" id="ARBA00004651"/>
    </source>
</evidence>
<feature type="transmembrane region" description="Helical" evidence="7">
    <location>
        <begin position="259"/>
        <end position="278"/>
    </location>
</feature>
<keyword evidence="2 7" id="KW-0813">Transport</keyword>
<feature type="transmembrane region" description="Helical" evidence="7">
    <location>
        <begin position="98"/>
        <end position="118"/>
    </location>
</feature>
<evidence type="ECO:0000256" key="4">
    <source>
        <dbReference type="ARBA" id="ARBA00022692"/>
    </source>
</evidence>
<accession>A0A374P1J2</accession>
<reference evidence="9 10" key="1">
    <citation type="submission" date="2018-08" db="EMBL/GenBank/DDBJ databases">
        <title>A genome reference for cultivated species of the human gut microbiota.</title>
        <authorList>
            <person name="Zou Y."/>
            <person name="Xue W."/>
            <person name="Luo G."/>
        </authorList>
    </citation>
    <scope>NUCLEOTIDE SEQUENCE [LARGE SCALE GENOMIC DNA]</scope>
    <source>
        <strain evidence="9 10">TM09-12</strain>
    </source>
</reference>
<keyword evidence="5 7" id="KW-1133">Transmembrane helix</keyword>
<protein>
    <submittedName>
        <fullName evidence="9">Sugar ABC transporter permease</fullName>
    </submittedName>
</protein>
<keyword evidence="3" id="KW-1003">Cell membrane</keyword>
<evidence type="ECO:0000313" key="10">
    <source>
        <dbReference type="Proteomes" id="UP000263014"/>
    </source>
</evidence>
<dbReference type="Pfam" id="PF00528">
    <property type="entry name" value="BPD_transp_1"/>
    <property type="match status" value="1"/>
</dbReference>
<dbReference type="EMBL" id="QSON01000020">
    <property type="protein sequence ID" value="RGI97328.1"/>
    <property type="molecule type" value="Genomic_DNA"/>
</dbReference>
<comment type="similarity">
    <text evidence="7">Belongs to the binding-protein-dependent transport system permease family.</text>
</comment>
<evidence type="ECO:0000256" key="5">
    <source>
        <dbReference type="ARBA" id="ARBA00022989"/>
    </source>
</evidence>
<dbReference type="SUPFAM" id="SSF161098">
    <property type="entry name" value="MetI-like"/>
    <property type="match status" value="1"/>
</dbReference>
<keyword evidence="6 7" id="KW-0472">Membrane</keyword>
<dbReference type="InterPro" id="IPR000515">
    <property type="entry name" value="MetI-like"/>
</dbReference>
<evidence type="ECO:0000256" key="7">
    <source>
        <dbReference type="RuleBase" id="RU363032"/>
    </source>
</evidence>
<evidence type="ECO:0000256" key="3">
    <source>
        <dbReference type="ARBA" id="ARBA00022475"/>
    </source>
</evidence>
<dbReference type="GO" id="GO:0055085">
    <property type="term" value="P:transmembrane transport"/>
    <property type="evidence" value="ECO:0007669"/>
    <property type="project" value="InterPro"/>
</dbReference>
<dbReference type="GO" id="GO:0005886">
    <property type="term" value="C:plasma membrane"/>
    <property type="evidence" value="ECO:0007669"/>
    <property type="project" value="UniProtKB-SubCell"/>
</dbReference>
<dbReference type="PANTHER" id="PTHR30193">
    <property type="entry name" value="ABC TRANSPORTER PERMEASE PROTEIN"/>
    <property type="match status" value="1"/>
</dbReference>
<keyword evidence="4 7" id="KW-0812">Transmembrane</keyword>
<comment type="subcellular location">
    <subcellularLocation>
        <location evidence="1 7">Cell membrane</location>
        <topology evidence="1 7">Multi-pass membrane protein</topology>
    </subcellularLocation>
</comment>